<evidence type="ECO:0000256" key="8">
    <source>
        <dbReference type="PIRNR" id="PIRNR036424"/>
    </source>
</evidence>
<comment type="function">
    <text evidence="8">Component of the eukaryotic translation initiation factor 3 (eIF-3) complex, which is involved in protein synthesis and, together with other initiation factors, stimulates binding of mRNA and methionyl-tRNAi to the 40S ribosome.</text>
</comment>
<dbReference type="InterPro" id="IPR011400">
    <property type="entry name" value="EIF3B"/>
</dbReference>
<dbReference type="CDD" id="cd12278">
    <property type="entry name" value="RRM_eIF3B"/>
    <property type="match status" value="1"/>
</dbReference>
<comment type="similarity">
    <text evidence="7 8">Belongs to the eIF-3 subunit B family.</text>
</comment>
<dbReference type="EMBL" id="KV454408">
    <property type="protein sequence ID" value="ODQ66851.1"/>
    <property type="molecule type" value="Genomic_DNA"/>
</dbReference>
<evidence type="ECO:0000256" key="1">
    <source>
        <dbReference type="ARBA" id="ARBA00004496"/>
    </source>
</evidence>
<proteinExistence type="inferred from homology"/>
<evidence type="ECO:0000259" key="9">
    <source>
        <dbReference type="PROSITE" id="PS50102"/>
    </source>
</evidence>
<dbReference type="GO" id="GO:0003743">
    <property type="term" value="F:translation initiation factor activity"/>
    <property type="evidence" value="ECO:0007669"/>
    <property type="project" value="UniProtKB-UniRule"/>
</dbReference>
<dbReference type="InterPro" id="IPR013979">
    <property type="entry name" value="TIF_beta_prop-like"/>
</dbReference>
<dbReference type="PANTHER" id="PTHR14068">
    <property type="entry name" value="EUKARYOTIC TRANSLATION INITIATION FACTOR 3 EIF3 -RELATED"/>
    <property type="match status" value="1"/>
</dbReference>
<dbReference type="Pfam" id="PF00076">
    <property type="entry name" value="RRM_1"/>
    <property type="match status" value="1"/>
</dbReference>
<evidence type="ECO:0000256" key="4">
    <source>
        <dbReference type="ARBA" id="ARBA00022574"/>
    </source>
</evidence>
<dbReference type="SUPFAM" id="SSF54928">
    <property type="entry name" value="RNA-binding domain, RBD"/>
    <property type="match status" value="1"/>
</dbReference>
<keyword evidence="5 7" id="KW-0694">RNA-binding</keyword>
<keyword evidence="4" id="KW-0853">WD repeat</keyword>
<dbReference type="InterPro" id="IPR035979">
    <property type="entry name" value="RBD_domain_sf"/>
</dbReference>
<dbReference type="GO" id="GO:0071540">
    <property type="term" value="C:eukaryotic translation initiation factor 3 complex, eIF3e"/>
    <property type="evidence" value="ECO:0007669"/>
    <property type="project" value="EnsemblFungi"/>
</dbReference>
<comment type="subunit">
    <text evidence="7 8">Component of the eukaryotic translation initiation factor 3 (eIF-3) complex.</text>
</comment>
<dbReference type="GO" id="GO:0003723">
    <property type="term" value="F:RNA binding"/>
    <property type="evidence" value="ECO:0007669"/>
    <property type="project" value="UniProtKB-UniRule"/>
</dbReference>
<keyword evidence="6 7" id="KW-0648">Protein biosynthesis</keyword>
<keyword evidence="3 7" id="KW-0396">Initiation factor</keyword>
<dbReference type="Gene3D" id="2.130.10.10">
    <property type="entry name" value="YVTN repeat-like/Quinoprotein amine dehydrogenase"/>
    <property type="match status" value="1"/>
</dbReference>
<dbReference type="FunFam" id="3.30.70.330:FF:000235">
    <property type="entry name" value="Eukaryotic translation initiation factor 3 subunit B"/>
    <property type="match status" value="1"/>
</dbReference>
<dbReference type="Pfam" id="PF08662">
    <property type="entry name" value="eIF2A"/>
    <property type="match status" value="1"/>
</dbReference>
<dbReference type="AlphaFoldDB" id="A0A1E3PN29"/>
<evidence type="ECO:0000256" key="6">
    <source>
        <dbReference type="ARBA" id="ARBA00022917"/>
    </source>
</evidence>
<evidence type="ECO:0000256" key="5">
    <source>
        <dbReference type="ARBA" id="ARBA00022884"/>
    </source>
</evidence>
<dbReference type="GO" id="GO:0010494">
    <property type="term" value="C:cytoplasmic stress granule"/>
    <property type="evidence" value="ECO:0007669"/>
    <property type="project" value="EnsemblFungi"/>
</dbReference>
<dbReference type="GO" id="GO:0001732">
    <property type="term" value="P:formation of cytoplasmic translation initiation complex"/>
    <property type="evidence" value="ECO:0007669"/>
    <property type="project" value="UniProtKB-UniRule"/>
</dbReference>
<protein>
    <recommendedName>
        <fullName evidence="7">Eukaryotic translation initiation factor 3 subunit B</fullName>
        <shortName evidence="7">eIF3b</shortName>
    </recommendedName>
    <alternativeName>
        <fullName evidence="7">Eukaryotic translation initiation factor 3 90 kDa subunit homolog</fullName>
        <shortName evidence="7">eIF3 p90</shortName>
    </alternativeName>
    <alternativeName>
        <fullName evidence="7">Translation initiation factor eIF3, p90 subunit homolog</fullName>
    </alternativeName>
</protein>
<reference evidence="10 11" key="1">
    <citation type="journal article" date="2016" name="Proc. Natl. Acad. Sci. U.S.A.">
        <title>Comparative genomics of biotechnologically important yeasts.</title>
        <authorList>
            <person name="Riley R."/>
            <person name="Haridas S."/>
            <person name="Wolfe K.H."/>
            <person name="Lopes M.R."/>
            <person name="Hittinger C.T."/>
            <person name="Goeker M."/>
            <person name="Salamov A.A."/>
            <person name="Wisecaver J.H."/>
            <person name="Long T.M."/>
            <person name="Calvey C.H."/>
            <person name="Aerts A.L."/>
            <person name="Barry K.W."/>
            <person name="Choi C."/>
            <person name="Clum A."/>
            <person name="Coughlan A.Y."/>
            <person name="Deshpande S."/>
            <person name="Douglass A.P."/>
            <person name="Hanson S.J."/>
            <person name="Klenk H.-P."/>
            <person name="LaButti K.M."/>
            <person name="Lapidus A."/>
            <person name="Lindquist E.A."/>
            <person name="Lipzen A.M."/>
            <person name="Meier-Kolthoff J.P."/>
            <person name="Ohm R.A."/>
            <person name="Otillar R.P."/>
            <person name="Pangilinan J.L."/>
            <person name="Peng Y."/>
            <person name="Rokas A."/>
            <person name="Rosa C.A."/>
            <person name="Scheuner C."/>
            <person name="Sibirny A.A."/>
            <person name="Slot J.C."/>
            <person name="Stielow J.B."/>
            <person name="Sun H."/>
            <person name="Kurtzman C.P."/>
            <person name="Blackwell M."/>
            <person name="Grigoriev I.V."/>
            <person name="Jeffries T.W."/>
        </authorList>
    </citation>
    <scope>NUCLEOTIDE SEQUENCE [LARGE SCALE GENOMIC DNA]</scope>
    <source>
        <strain evidence="10 11">DSM 6958</strain>
    </source>
</reference>
<dbReference type="PANTHER" id="PTHR14068:SF0">
    <property type="entry name" value="EUKARYOTIC TRANSLATION INITIATION FACTOR 3 SUBUNIT B"/>
    <property type="match status" value="1"/>
</dbReference>
<evidence type="ECO:0000313" key="10">
    <source>
        <dbReference type="EMBL" id="ODQ66851.1"/>
    </source>
</evidence>
<evidence type="ECO:0000256" key="7">
    <source>
        <dbReference type="HAMAP-Rule" id="MF_03001"/>
    </source>
</evidence>
<keyword evidence="11" id="KW-1185">Reference proteome</keyword>
<dbReference type="GO" id="GO:0031369">
    <property type="term" value="F:translation initiation factor binding"/>
    <property type="evidence" value="ECO:0007669"/>
    <property type="project" value="InterPro"/>
</dbReference>
<dbReference type="SUPFAM" id="SSF82171">
    <property type="entry name" value="DPP6 N-terminal domain-like"/>
    <property type="match status" value="1"/>
</dbReference>
<evidence type="ECO:0000256" key="3">
    <source>
        <dbReference type="ARBA" id="ARBA00022540"/>
    </source>
</evidence>
<dbReference type="OrthoDB" id="10250414at2759"/>
<dbReference type="GO" id="GO:0016282">
    <property type="term" value="C:eukaryotic 43S preinitiation complex"/>
    <property type="evidence" value="ECO:0007669"/>
    <property type="project" value="UniProtKB-UniRule"/>
</dbReference>
<dbReference type="InterPro" id="IPR034363">
    <property type="entry name" value="eIF3B_RRM"/>
</dbReference>
<evidence type="ECO:0000256" key="2">
    <source>
        <dbReference type="ARBA" id="ARBA00022490"/>
    </source>
</evidence>
<dbReference type="STRING" id="857566.A0A1E3PN29"/>
<comment type="subcellular location">
    <subcellularLocation>
        <location evidence="1 7 8">Cytoplasm</location>
    </subcellularLocation>
</comment>
<accession>A0A1E3PN29</accession>
<dbReference type="HAMAP" id="MF_03001">
    <property type="entry name" value="eIF3b"/>
    <property type="match status" value="1"/>
</dbReference>
<comment type="function">
    <text evidence="7">RNA-binding component of the eukaryotic translation initiation factor 3 (eIF-3) complex, which is involved in protein synthesis of a specialized repertoire of mRNAs and, together with other initiation factors, stimulates binding of mRNA and methionyl-tRNAi to the 40S ribosome. The eIF-3 complex specifically targets and initiates translation of a subset of mRNAs involved in cell proliferation.</text>
</comment>
<gene>
    <name evidence="7" type="primary">PRT1</name>
    <name evidence="10" type="ORF">NADFUDRAFT_82545</name>
</gene>
<evidence type="ECO:0000313" key="11">
    <source>
        <dbReference type="Proteomes" id="UP000095009"/>
    </source>
</evidence>
<name>A0A1E3PN29_9ASCO</name>
<dbReference type="Proteomes" id="UP000095009">
    <property type="component" value="Unassembled WGS sequence"/>
</dbReference>
<feature type="domain" description="RRM" evidence="9">
    <location>
        <begin position="32"/>
        <end position="117"/>
    </location>
</feature>
<dbReference type="InterPro" id="IPR012677">
    <property type="entry name" value="Nucleotide-bd_a/b_plait_sf"/>
</dbReference>
<keyword evidence="2 7" id="KW-0963">Cytoplasm</keyword>
<dbReference type="PIRSF" id="PIRSF036424">
    <property type="entry name" value="eIF3b"/>
    <property type="match status" value="1"/>
</dbReference>
<dbReference type="Gene3D" id="3.30.70.330">
    <property type="match status" value="1"/>
</dbReference>
<dbReference type="GO" id="GO:0033290">
    <property type="term" value="C:eukaryotic 48S preinitiation complex"/>
    <property type="evidence" value="ECO:0007669"/>
    <property type="project" value="UniProtKB-UniRule"/>
</dbReference>
<dbReference type="PROSITE" id="PS50102">
    <property type="entry name" value="RRM"/>
    <property type="match status" value="1"/>
</dbReference>
<dbReference type="SMART" id="SM00360">
    <property type="entry name" value="RRM"/>
    <property type="match status" value="1"/>
</dbReference>
<dbReference type="GO" id="GO:0071541">
    <property type="term" value="C:eukaryotic translation initiation factor 3 complex, eIF3m"/>
    <property type="evidence" value="ECO:0007669"/>
    <property type="project" value="EnsemblFungi"/>
</dbReference>
<sequence>MDQQEINQLIDQIDFTELEEKYSVANDDSFDNFVVVDGAPIVPEAKAPVLIKVLKKLFSTTGTITEDGFVMPLVDGKSKGFIFIEYDTAEQANETVKVLNNKKLDQKHTLLVNKFADIEKYGVQGSVDEEWSAPELEPFTEQPHLKSWLTDAAGRDQFLFQTGINDSLSVCWNSKNDAQEIIKRDRFTDKPTSWSPLGTYLLSIHKPGVQIWGGSKLERLGRFPHFDVTLAQVSPKENYLVTFSPIPISLPEDRTNCPFTEKDVGKRLVIWDMKTFLPMRSFALPPNATKDNLKWPFFKWSGDDKYVARIVPGESLSVFETSTMGLIGDKKTIKVPGIINFEFSPQAVKLEGRSGKDYNGDHVIAYWTPEMNNQAARVTLINVPTKQVIQTRNLVNVVDCQLHWQDQGKFLCVKVDRHTKSKKSVFTNLEFFRLTEKGTPVEVIELKESVDNFAWEPKSDRFVIISSVEPAPNAPVASDRFNLSFYAFERSKGIAGKWLLVKTFDKKVCNSLYWSPNGRFVVAAHVRSSSACEMEIYDMDYEGEKKDANKDLNCNIVCIASAENYGMCDLRWDPSGRYIATWSSAWVHGVDNGYKIFDFKGQLVREASIERFLTFSWRPRPESLLTKDQRKKITKNLKDYSRIFEEEDAMEASEASRELITMRRRLLEEWRAWNSSMLAKLESLGLIGGSEEEEEEFKIIEEIKDEVIEEKEEVVE</sequence>
<dbReference type="InterPro" id="IPR000504">
    <property type="entry name" value="RRM_dom"/>
</dbReference>
<dbReference type="InterPro" id="IPR015943">
    <property type="entry name" value="WD40/YVTN_repeat-like_dom_sf"/>
</dbReference>
<organism evidence="10 11">
    <name type="scientific">Nadsonia fulvescens var. elongata DSM 6958</name>
    <dbReference type="NCBI Taxonomy" id="857566"/>
    <lineage>
        <taxon>Eukaryota</taxon>
        <taxon>Fungi</taxon>
        <taxon>Dikarya</taxon>
        <taxon>Ascomycota</taxon>
        <taxon>Saccharomycotina</taxon>
        <taxon>Dipodascomycetes</taxon>
        <taxon>Dipodascales</taxon>
        <taxon>Dipodascales incertae sedis</taxon>
        <taxon>Nadsonia</taxon>
    </lineage>
</organism>